<evidence type="ECO:0000313" key="5">
    <source>
        <dbReference type="EMBL" id="WLV24379.1"/>
    </source>
</evidence>
<dbReference type="PIRSF" id="PIRSF019574">
    <property type="entry name" value="Periplasmic_polyamine_BP"/>
    <property type="match status" value="1"/>
</dbReference>
<dbReference type="PRINTS" id="PR00909">
    <property type="entry name" value="SPERMDNBNDNG"/>
</dbReference>
<dbReference type="PANTHER" id="PTHR30222">
    <property type="entry name" value="SPERMIDINE/PUTRESCINE-BINDING PERIPLASMIC PROTEIN"/>
    <property type="match status" value="1"/>
</dbReference>
<dbReference type="RefSeq" id="WP_348027343.1">
    <property type="nucleotide sequence ID" value="NZ_CP129113.1"/>
</dbReference>
<dbReference type="SUPFAM" id="SSF53850">
    <property type="entry name" value="Periplasmic binding protein-like II"/>
    <property type="match status" value="1"/>
</dbReference>
<dbReference type="Gene3D" id="3.40.190.10">
    <property type="entry name" value="Periplasmic binding protein-like II"/>
    <property type="match status" value="2"/>
</dbReference>
<keyword evidence="6" id="KW-1185">Reference proteome</keyword>
<reference evidence="5" key="1">
    <citation type="submission" date="2023-06" db="EMBL/GenBank/DDBJ databases">
        <title>A Treasure from Seagulls: Isolation and Description of Aciduricobacillus qingdaonensis gen. nov., sp. nov., a Rare Obligately Uric Acid-utilizing Member in the Family Bacillaceae.</title>
        <authorList>
            <person name="Liu W."/>
            <person name="Wang B."/>
        </authorList>
    </citation>
    <scope>NUCLEOTIDE SEQUENCE</scope>
    <source>
        <strain evidence="5">44XB</strain>
    </source>
</reference>
<evidence type="ECO:0000256" key="4">
    <source>
        <dbReference type="ARBA" id="ARBA00022764"/>
    </source>
</evidence>
<dbReference type="Proteomes" id="UP001180087">
    <property type="component" value="Chromosome"/>
</dbReference>
<evidence type="ECO:0000313" key="6">
    <source>
        <dbReference type="Proteomes" id="UP001180087"/>
    </source>
</evidence>
<keyword evidence="4" id="KW-0574">Periplasm</keyword>
<dbReference type="EMBL" id="CP129113">
    <property type="protein sequence ID" value="WLV24379.1"/>
    <property type="molecule type" value="Genomic_DNA"/>
</dbReference>
<dbReference type="Pfam" id="PF13416">
    <property type="entry name" value="SBP_bac_8"/>
    <property type="match status" value="1"/>
</dbReference>
<evidence type="ECO:0000256" key="1">
    <source>
        <dbReference type="ARBA" id="ARBA00004418"/>
    </source>
</evidence>
<dbReference type="PROSITE" id="PS51257">
    <property type="entry name" value="PROKAR_LIPOPROTEIN"/>
    <property type="match status" value="1"/>
</dbReference>
<keyword evidence="2" id="KW-0813">Transport</keyword>
<accession>A0ABY9KUZ8</accession>
<gene>
    <name evidence="5" type="ORF">QR721_12155</name>
</gene>
<dbReference type="PANTHER" id="PTHR30222:SF17">
    <property type="entry name" value="SPERMIDINE_PUTRESCINE-BINDING PERIPLASMIC PROTEIN"/>
    <property type="match status" value="1"/>
</dbReference>
<organism evidence="5 6">
    <name type="scientific">Aciduricibacillus chroicocephali</name>
    <dbReference type="NCBI Taxonomy" id="3054939"/>
    <lineage>
        <taxon>Bacteria</taxon>
        <taxon>Bacillati</taxon>
        <taxon>Bacillota</taxon>
        <taxon>Bacilli</taxon>
        <taxon>Bacillales</taxon>
        <taxon>Bacillaceae</taxon>
        <taxon>Aciduricibacillus</taxon>
    </lineage>
</organism>
<name>A0ABY9KUZ8_9BACI</name>
<evidence type="ECO:0000256" key="2">
    <source>
        <dbReference type="ARBA" id="ARBA00022448"/>
    </source>
</evidence>
<dbReference type="InterPro" id="IPR001188">
    <property type="entry name" value="Sperm_putr-bd"/>
</dbReference>
<dbReference type="CDD" id="cd13590">
    <property type="entry name" value="PBP2_PotD_PotF_like"/>
    <property type="match status" value="1"/>
</dbReference>
<sequence length="357" mass="40398">MKKLTQAMVAVIIACAVLGIAIYKLNHAQGYAGKNTLSLYNWGDYIDESLLKDFQKQTGIKVVLETFDSNEAMLTKIQQGGSNYDIAVPSEYMVNKMAEDNLLIPLDKSKIPNFKNLDSRFLNLPFDPGNKYSIPYFWGTVGIAYNKKMLPDKNFNSWEDLWDPALKNDILLTDGSRETIGMGLNALGYSLNDTNEKHLLEAKAKLDKLMPNVKAIVGDEARMLLANNEAPVSICWSGVASEILDENPDLDYVVPKEGSNLWFDNIVIPKTAKNKEAAYKFINFILDAKVNAQNAEYVTYSTPNKAALKYMPKEMTEDKRFYPTPEMTKNLEVYKNLGKENLTRYNELFLQFKMATK</sequence>
<comment type="subcellular location">
    <subcellularLocation>
        <location evidence="1">Periplasm</location>
    </subcellularLocation>
</comment>
<dbReference type="InterPro" id="IPR006059">
    <property type="entry name" value="SBP"/>
</dbReference>
<protein>
    <submittedName>
        <fullName evidence="5">Spermidine/putrescine ABC transporter substrate-binding protein</fullName>
    </submittedName>
</protein>
<proteinExistence type="predicted"/>
<keyword evidence="3" id="KW-0732">Signal</keyword>
<evidence type="ECO:0000256" key="3">
    <source>
        <dbReference type="ARBA" id="ARBA00022729"/>
    </source>
</evidence>